<dbReference type="InterPro" id="IPR020904">
    <property type="entry name" value="Sc_DH/Rdtase_CS"/>
</dbReference>
<reference evidence="4" key="1">
    <citation type="submission" date="2017-02" db="EMBL/GenBank/DDBJ databases">
        <authorList>
            <person name="Rodrigo-Torres L."/>
            <person name="Arahal R.D."/>
            <person name="Lucena T."/>
        </authorList>
    </citation>
    <scope>NUCLEOTIDE SEQUENCE [LARGE SCALE GENOMIC DNA]</scope>
    <source>
        <strain evidence="4">CECT 7878</strain>
    </source>
</reference>
<dbReference type="RefSeq" id="WP_077336004.1">
    <property type="nucleotide sequence ID" value="NZ_FULE01000030.1"/>
</dbReference>
<proteinExistence type="inferred from homology"/>
<dbReference type="InterPro" id="IPR036291">
    <property type="entry name" value="NAD(P)-bd_dom_sf"/>
</dbReference>
<keyword evidence="4" id="KW-1185">Reference proteome</keyword>
<comment type="similarity">
    <text evidence="1">Belongs to the short-chain dehydrogenases/reductases (SDR) family.</text>
</comment>
<dbReference type="NCBIfam" id="NF004765">
    <property type="entry name" value="PRK06101.1"/>
    <property type="match status" value="1"/>
</dbReference>
<dbReference type="InterPro" id="IPR002347">
    <property type="entry name" value="SDR_fam"/>
</dbReference>
<evidence type="ECO:0000256" key="1">
    <source>
        <dbReference type="ARBA" id="ARBA00006484"/>
    </source>
</evidence>
<sequence length="246" mass="27184">MSRVLITGATSGIGKQLAHDYAQQGWQVIACGRNEAALNELRDKHASITPLQFDLTDIDQTLAILSELPFTPTLWILNAGGCEYIDDGVMDAKLMARVMQINVLGLANTIEAIQPHLKSGHRVAIVGSIASELALPRAEAYGASKAAVGYLARSLRLDWARKGIDITCVFPGFVATPLTEKNTFEMPMMISVEHASQSIRKGLEKGVANFYFPARFTWIIRLLGMLPYGWQYRLARRFFAPKRTTS</sequence>
<name>A0A1R4LKC4_VIBR1</name>
<dbReference type="STRING" id="1123498.VR7878_02094"/>
<gene>
    <name evidence="3" type="primary">isfD</name>
    <name evidence="3" type="ORF">VR7878_02094</name>
</gene>
<dbReference type="OrthoDB" id="335726at2"/>
<accession>A0A1R4LKC4</accession>
<evidence type="ECO:0000313" key="3">
    <source>
        <dbReference type="EMBL" id="SJN57051.1"/>
    </source>
</evidence>
<dbReference type="PROSITE" id="PS00061">
    <property type="entry name" value="ADH_SHORT"/>
    <property type="match status" value="1"/>
</dbReference>
<dbReference type="PANTHER" id="PTHR44196:SF1">
    <property type="entry name" value="DEHYDROGENASE_REDUCTASE SDR FAMILY MEMBER 7B"/>
    <property type="match status" value="1"/>
</dbReference>
<protein>
    <submittedName>
        <fullName evidence="3">Sulfoacetaldehyde reductase</fullName>
        <ecNumber evidence="3">1.1.1.313</ecNumber>
    </submittedName>
</protein>
<dbReference type="EC" id="1.1.1.313" evidence="3"/>
<dbReference type="EMBL" id="FULE01000030">
    <property type="protein sequence ID" value="SJN57051.1"/>
    <property type="molecule type" value="Genomic_DNA"/>
</dbReference>
<evidence type="ECO:0000256" key="2">
    <source>
        <dbReference type="ARBA" id="ARBA00023002"/>
    </source>
</evidence>
<evidence type="ECO:0000313" key="4">
    <source>
        <dbReference type="Proteomes" id="UP000188276"/>
    </source>
</evidence>
<dbReference type="Gene3D" id="3.40.50.720">
    <property type="entry name" value="NAD(P)-binding Rossmann-like Domain"/>
    <property type="match status" value="1"/>
</dbReference>
<dbReference type="Pfam" id="PF00106">
    <property type="entry name" value="adh_short"/>
    <property type="match status" value="1"/>
</dbReference>
<keyword evidence="2 3" id="KW-0560">Oxidoreductase</keyword>
<dbReference type="PANTHER" id="PTHR44196">
    <property type="entry name" value="DEHYDROGENASE/REDUCTASE SDR FAMILY MEMBER 7B"/>
    <property type="match status" value="1"/>
</dbReference>
<organism evidence="3 4">
    <name type="scientific">Vibrio ruber (strain DSM 16370 / JCM 11486 / BCRC 17186 / CECT 7878 / LMG 23124 / VR1)</name>
    <dbReference type="NCBI Taxonomy" id="1123498"/>
    <lineage>
        <taxon>Bacteria</taxon>
        <taxon>Pseudomonadati</taxon>
        <taxon>Pseudomonadota</taxon>
        <taxon>Gammaproteobacteria</taxon>
        <taxon>Vibrionales</taxon>
        <taxon>Vibrionaceae</taxon>
        <taxon>Vibrio</taxon>
    </lineage>
</organism>
<dbReference type="GO" id="GO:0016491">
    <property type="term" value="F:oxidoreductase activity"/>
    <property type="evidence" value="ECO:0007669"/>
    <property type="project" value="UniProtKB-KW"/>
</dbReference>
<dbReference type="PRINTS" id="PR00081">
    <property type="entry name" value="GDHRDH"/>
</dbReference>
<dbReference type="AlphaFoldDB" id="A0A1R4LKC4"/>
<dbReference type="SUPFAM" id="SSF51735">
    <property type="entry name" value="NAD(P)-binding Rossmann-fold domains"/>
    <property type="match status" value="1"/>
</dbReference>
<dbReference type="GO" id="GO:0016020">
    <property type="term" value="C:membrane"/>
    <property type="evidence" value="ECO:0007669"/>
    <property type="project" value="TreeGrafter"/>
</dbReference>
<dbReference type="Proteomes" id="UP000188276">
    <property type="component" value="Unassembled WGS sequence"/>
</dbReference>